<dbReference type="GeneTree" id="ENSGT00390000007731"/>
<evidence type="ECO:0000256" key="7">
    <source>
        <dbReference type="ARBA" id="ARBA00075794"/>
    </source>
</evidence>
<feature type="transmembrane region" description="Helical" evidence="10">
    <location>
        <begin position="29"/>
        <end position="47"/>
    </location>
</feature>
<evidence type="ECO:0000256" key="6">
    <source>
        <dbReference type="ARBA" id="ARBA00073038"/>
    </source>
</evidence>
<comment type="subunit">
    <text evidence="5">Interacts with the ATG8 family proteins GABARAP and GABARAPL1. Interacts with several glycogen-associated proteins, such as GYS2 (liver glycogen synthase), GDE (glycogen debranching enzyme), GBE1 (glycogen branching enzyme 1) and EPM2A (Laforin).</text>
</comment>
<evidence type="ECO:0000256" key="3">
    <source>
        <dbReference type="ARBA" id="ARBA00053886"/>
    </source>
</evidence>
<dbReference type="SUPFAM" id="SSF49452">
    <property type="entry name" value="Starch-binding domain-like"/>
    <property type="match status" value="1"/>
</dbReference>
<comment type="subcellular location">
    <subcellularLocation>
        <location evidence="2">Cell membrane</location>
        <location evidence="2">Sarcolemma</location>
        <location evidence="2">T-tubule</location>
    </subcellularLocation>
    <subcellularLocation>
        <location evidence="1">Endoplasmic reticulum membrane</location>
        <topology evidence="1">Single-pass type III membrane protein</topology>
    </subcellularLocation>
    <subcellularLocation>
        <location evidence="4">Preautophagosomal structure membrane</location>
        <topology evidence="4">Single-pass type III membrane protein</topology>
    </subcellularLocation>
</comment>
<dbReference type="RefSeq" id="XP_026153873.1">
    <property type="nucleotide sequence ID" value="XM_026298088.2"/>
</dbReference>
<dbReference type="GO" id="GO:2001070">
    <property type="term" value="F:starch binding"/>
    <property type="evidence" value="ECO:0007669"/>
    <property type="project" value="InterPro"/>
</dbReference>
<dbReference type="GO" id="GO:2001069">
    <property type="term" value="F:glycogen binding"/>
    <property type="evidence" value="ECO:0007669"/>
    <property type="project" value="InterPro"/>
</dbReference>
<sequence>MLKNGDTVALEKRMDLASLLCMIARHGPAVALAVIAMVSALAGFIIYRTVRGKRRKATAADRDSKSPGVETDASVTRPGQEPSPEEPHGSAESTDASDEGLSEVREDTDLIQSQLKIRQRRAAAERKPSPCSPPKKDIPAPDNKLAASHVTENAAETYAEEANQSLQSDANKVADTEVEDVVTFHQGSTDDTTKDVKEEVFKAACHEDEDVITVKDVLDEKIRQDKGMFQWASNNPVHFKQTSQISENVENRVQANEATPNSGESKLKEPVIHMEDVPVPCFCPGKDEEFEKESHHLGSTDYSDYSSNKEIAPEEEKKKEGEEAEDDQLITQQTKTHSSTFDREANIPSSHQKQSGHVMDKVTLPALDSAWDGDGGLAGEVTEKDHMNQITDVKFDAHFPPLDDQKVETEQKDSLTFHKEDGVLPIVVDHVKEKMPTSDNVAAPAEDRECPSVVLKPIKVDDDHSLSGVTTDAKAQISAIIDFPHLPLGCQQPQSEVEEDQIVPPLDKNTNVNVLGSDLTSPEKGQMQNNEDSSEVTAGASPVMAENIFHPMCQIHLQSLKQNELKDNDTDSISLPGVEENGISSMTACPDLQDAGNGFGTTTENLEHPVIGSEPQPEERTGAQNSLFADDIAIYVGNEDTAGMTFGPYPSDLSQQSHSEHTDWAKYESFAANEDKFGHEIEDSYHRMLNHFVMKITSDTSFTSELKKQPDINDVSQVVKITEKKDKLSVQKKVETEAEKEKEEEGEKTEISIMEATMDNNEWITDSNYQVLPWMKLSVPSFVQDNTKVNHAPTEECQHSPTLTDIADPLTSTEVRQTNTVSLVDENTENIKKVLAVQPMPQNVNVTFRIHYLTHSPYQTVAVTGNQQELGNWKGFIPLERDKNGHWATVVTLPAESHVEWKFVVLDKGEVCRWEECGNRLLDTGYGDDLVVHKWWGFL</sequence>
<keyword evidence="10" id="KW-0472">Membrane</keyword>
<feature type="domain" description="CBM20" evidence="11">
    <location>
        <begin position="838"/>
        <end position="937"/>
    </location>
</feature>
<evidence type="ECO:0000313" key="12">
    <source>
        <dbReference type="Ensembl" id="ENSMAMP00000007402.2"/>
    </source>
</evidence>
<dbReference type="STRING" id="205130.ENSMAMP00000007402"/>
<dbReference type="AlphaFoldDB" id="A0A3Q3L1L2"/>
<dbReference type="InterPro" id="IPR002044">
    <property type="entry name" value="CBM20"/>
</dbReference>
<feature type="region of interest" description="Disordered" evidence="9">
    <location>
        <begin position="518"/>
        <end position="537"/>
    </location>
</feature>
<dbReference type="CDD" id="cd05813">
    <property type="entry name" value="CBM20_genethonin_1"/>
    <property type="match status" value="1"/>
</dbReference>
<evidence type="ECO:0000256" key="5">
    <source>
        <dbReference type="ARBA" id="ARBA00062412"/>
    </source>
</evidence>
<dbReference type="GO" id="GO:0005789">
    <property type="term" value="C:endoplasmic reticulum membrane"/>
    <property type="evidence" value="ECO:0007669"/>
    <property type="project" value="UniProtKB-SubCell"/>
</dbReference>
<dbReference type="InterPro" id="IPR013783">
    <property type="entry name" value="Ig-like_fold"/>
</dbReference>
<dbReference type="GO" id="GO:0030315">
    <property type="term" value="C:T-tubule"/>
    <property type="evidence" value="ECO:0007669"/>
    <property type="project" value="UniProtKB-SubCell"/>
</dbReference>
<evidence type="ECO:0000256" key="2">
    <source>
        <dbReference type="ARBA" id="ARBA00024012"/>
    </source>
</evidence>
<reference evidence="12" key="1">
    <citation type="submission" date="2025-08" db="UniProtKB">
        <authorList>
            <consortium name="Ensembl"/>
        </authorList>
    </citation>
    <scope>IDENTIFICATION</scope>
</reference>
<dbReference type="Ensembl" id="ENSMAMT00000007607.2">
    <property type="protein sequence ID" value="ENSMAMP00000007402.2"/>
    <property type="gene ID" value="ENSMAMG00000005056.2"/>
</dbReference>
<feature type="compositionally biased region" description="Polar residues" evidence="9">
    <location>
        <begin position="329"/>
        <end position="339"/>
    </location>
</feature>
<feature type="compositionally biased region" description="Basic and acidic residues" evidence="9">
    <location>
        <begin position="311"/>
        <end position="321"/>
    </location>
</feature>
<organism evidence="12 13">
    <name type="scientific">Mastacembelus armatus</name>
    <name type="common">zig-zag eel</name>
    <dbReference type="NCBI Taxonomy" id="205130"/>
    <lineage>
        <taxon>Eukaryota</taxon>
        <taxon>Metazoa</taxon>
        <taxon>Chordata</taxon>
        <taxon>Craniata</taxon>
        <taxon>Vertebrata</taxon>
        <taxon>Euteleostomi</taxon>
        <taxon>Actinopterygii</taxon>
        <taxon>Neopterygii</taxon>
        <taxon>Teleostei</taxon>
        <taxon>Neoteleostei</taxon>
        <taxon>Acanthomorphata</taxon>
        <taxon>Anabantaria</taxon>
        <taxon>Synbranchiformes</taxon>
        <taxon>Mastacembelidae</taxon>
        <taxon>Mastacembelus</taxon>
    </lineage>
</organism>
<evidence type="ECO:0000256" key="9">
    <source>
        <dbReference type="SAM" id="MobiDB-lite"/>
    </source>
</evidence>
<dbReference type="GO" id="GO:0034045">
    <property type="term" value="C:phagophore assembly site membrane"/>
    <property type="evidence" value="ECO:0007669"/>
    <property type="project" value="UniProtKB-SubCell"/>
</dbReference>
<feature type="compositionally biased region" description="Basic and acidic residues" evidence="9">
    <location>
        <begin position="122"/>
        <end position="139"/>
    </location>
</feature>
<evidence type="ECO:0000259" key="11">
    <source>
        <dbReference type="PROSITE" id="PS51166"/>
    </source>
</evidence>
<dbReference type="Pfam" id="PF00686">
    <property type="entry name" value="CBM_20"/>
    <property type="match status" value="1"/>
</dbReference>
<evidence type="ECO:0000256" key="1">
    <source>
        <dbReference type="ARBA" id="ARBA00004643"/>
    </source>
</evidence>
<dbReference type="InterPro" id="IPR013784">
    <property type="entry name" value="Carb-bd-like_fold"/>
</dbReference>
<dbReference type="InterPro" id="IPR034838">
    <property type="entry name" value="CBM20_genethonin_1"/>
</dbReference>
<evidence type="ECO:0000256" key="10">
    <source>
        <dbReference type="SAM" id="Phobius"/>
    </source>
</evidence>
<dbReference type="CTD" id="8987"/>
<dbReference type="PANTHER" id="PTHR15048">
    <property type="entry name" value="STARCH-BINDING DOMAIN-CONTAINING PROTEIN 1"/>
    <property type="match status" value="1"/>
</dbReference>
<accession>A0A3Q3L1L2</accession>
<dbReference type="Gene3D" id="2.60.40.10">
    <property type="entry name" value="Immunoglobulins"/>
    <property type="match status" value="1"/>
</dbReference>
<dbReference type="InParanoid" id="A0A3Q3L1L2"/>
<comment type="function">
    <text evidence="3">Acts as a cargo receptor for glycogen. Delivers its cargo to an autophagic pathway called glycophagy, resulting in the transport of glycogen to lysosomes.</text>
</comment>
<keyword evidence="10" id="KW-1133">Transmembrane helix</keyword>
<keyword evidence="10" id="KW-0812">Transmembrane</keyword>
<dbReference type="PANTHER" id="PTHR15048:SF0">
    <property type="entry name" value="STARCH-BINDING DOMAIN-CONTAINING PROTEIN 1"/>
    <property type="match status" value="1"/>
</dbReference>
<evidence type="ECO:0000256" key="8">
    <source>
        <dbReference type="ARBA" id="ARBA00076001"/>
    </source>
</evidence>
<feature type="region of interest" description="Disordered" evidence="9">
    <location>
        <begin position="55"/>
        <end position="142"/>
    </location>
</feature>
<keyword evidence="13" id="KW-1185">Reference proteome</keyword>
<evidence type="ECO:0000256" key="4">
    <source>
        <dbReference type="ARBA" id="ARBA00060405"/>
    </source>
</evidence>
<dbReference type="SMART" id="SM01065">
    <property type="entry name" value="CBM_2"/>
    <property type="match status" value="1"/>
</dbReference>
<dbReference type="PROSITE" id="PS51166">
    <property type="entry name" value="CBM20"/>
    <property type="match status" value="1"/>
</dbReference>
<reference evidence="12" key="2">
    <citation type="submission" date="2025-09" db="UniProtKB">
        <authorList>
            <consortium name="Ensembl"/>
        </authorList>
    </citation>
    <scope>IDENTIFICATION</scope>
</reference>
<dbReference type="FunFam" id="2.60.40.10:FF:000552">
    <property type="entry name" value="Related to glucoamylase"/>
    <property type="match status" value="1"/>
</dbReference>
<proteinExistence type="predicted"/>
<dbReference type="Proteomes" id="UP000261640">
    <property type="component" value="Unplaced"/>
</dbReference>
<dbReference type="GO" id="GO:0061723">
    <property type="term" value="P:glycophagy"/>
    <property type="evidence" value="ECO:0007669"/>
    <property type="project" value="UniProtKB-ARBA"/>
</dbReference>
<dbReference type="GeneID" id="113124916"/>
<dbReference type="OrthoDB" id="6123450at2759"/>
<name>A0A3Q3L1L2_9TELE</name>
<evidence type="ECO:0000313" key="13">
    <source>
        <dbReference type="Proteomes" id="UP000261640"/>
    </source>
</evidence>
<protein>
    <recommendedName>
        <fullName evidence="6">Starch-binding domain-containing protein 1</fullName>
    </recommendedName>
    <alternativeName>
        <fullName evidence="7">Genethonin-1</fullName>
    </alternativeName>
    <alternativeName>
        <fullName evidence="8">Glycophagy cargo receptor stbd1</fullName>
    </alternativeName>
</protein>
<feature type="region of interest" description="Disordered" evidence="9">
    <location>
        <begin position="292"/>
        <end position="357"/>
    </location>
</feature>